<name>A0A1M7MFU1_9BACT</name>
<dbReference type="Proteomes" id="UP000184420">
    <property type="component" value="Unassembled WGS sequence"/>
</dbReference>
<dbReference type="RefSeq" id="WP_073087301.1">
    <property type="nucleotide sequence ID" value="NZ_FRBL01000013.1"/>
</dbReference>
<dbReference type="AlphaFoldDB" id="A0A1M7MFU1"/>
<organism evidence="2 3">
    <name type="scientific">Chitinophaga jiangningensis</name>
    <dbReference type="NCBI Taxonomy" id="1419482"/>
    <lineage>
        <taxon>Bacteria</taxon>
        <taxon>Pseudomonadati</taxon>
        <taxon>Bacteroidota</taxon>
        <taxon>Chitinophagia</taxon>
        <taxon>Chitinophagales</taxon>
        <taxon>Chitinophagaceae</taxon>
        <taxon>Chitinophaga</taxon>
    </lineage>
</organism>
<sequence length="91" mass="10404">MKRFKIFAVMIVLAVVAGTGVARSGGGGDVYIGWYKPDPSMFDCSSNYYDYWYPCDRYSYGPICTIWGQIAYDDAIWCNLDAYDYAAKRLY</sequence>
<evidence type="ECO:0000313" key="2">
    <source>
        <dbReference type="EMBL" id="SHM89799.1"/>
    </source>
</evidence>
<gene>
    <name evidence="2" type="ORF">SAMN05444266_11342</name>
</gene>
<feature type="signal peptide" evidence="1">
    <location>
        <begin position="1"/>
        <end position="24"/>
    </location>
</feature>
<keyword evidence="1" id="KW-0732">Signal</keyword>
<dbReference type="STRING" id="1419482.SAMN05444266_11342"/>
<evidence type="ECO:0000256" key="1">
    <source>
        <dbReference type="SAM" id="SignalP"/>
    </source>
</evidence>
<proteinExistence type="predicted"/>
<protein>
    <submittedName>
        <fullName evidence="2">Uncharacterized protein</fullName>
    </submittedName>
</protein>
<accession>A0A1M7MFU1</accession>
<reference evidence="2 3" key="1">
    <citation type="submission" date="2016-11" db="EMBL/GenBank/DDBJ databases">
        <authorList>
            <person name="Jaros S."/>
            <person name="Januszkiewicz K."/>
            <person name="Wedrychowicz H."/>
        </authorList>
    </citation>
    <scope>NUCLEOTIDE SEQUENCE [LARGE SCALE GENOMIC DNA]</scope>
    <source>
        <strain evidence="2 3">DSM 27406</strain>
    </source>
</reference>
<feature type="chain" id="PRO_5013359995" evidence="1">
    <location>
        <begin position="25"/>
        <end position="91"/>
    </location>
</feature>
<evidence type="ECO:0000313" key="3">
    <source>
        <dbReference type="Proteomes" id="UP000184420"/>
    </source>
</evidence>
<dbReference type="EMBL" id="FRBL01000013">
    <property type="protein sequence ID" value="SHM89799.1"/>
    <property type="molecule type" value="Genomic_DNA"/>
</dbReference>
<keyword evidence="3" id="KW-1185">Reference proteome</keyword>